<dbReference type="KEGG" id="sre:PTSG_00773"/>
<comment type="subcellular location">
    <subcellularLocation>
        <location evidence="1">Membrane</location>
        <topology evidence="1">Multi-pass membrane protein</topology>
    </subcellularLocation>
</comment>
<sequence>MDTATEASIAVASPVTLTWRELGCTISRKVQGHTQHIQILKNVSGQALPGRLLAILGSSGSGKTTLIDCLSGRKTVGALHGEVFVNDEPRSYLNFKWITGYVMQQDALYPTLTVRETLVFAANMLLQEPRHRRLERVDRVIRELGLTDVQDSFVGEDMRRGVSGGEKKRVAVAIQLIHNPPVLFLDEANTGLDTYSSLLLMRQLRRVAMEHQRCIITTVHQPRSSLFELFDDIMILSKGAVVYNGPREHILSTFAAHGCTCPAQANPADFLIDTVVSSEMAWADGQDDAHHAAAIRALKERARQAPPPPLPCGDTVDAPVNLQEEWARTHGVGFWRQLYYLTGRAVRTTSRNPFSTIAALSQAILFSLFLGATYFDLSHKQQSIQDRLGLLFFICINQVFSQLGSMALFIEERLIFGRERASGFYSTLPYFLARSVTEIPLLFFFPLITSSILYFMVGLQPDAGKFAIFYLSLCMVTNVASSLFIAVGSVSPSLKIANIFAPVTVVLFLLFSGFYLNTHSIPVYLSWISYISFIKYAFQIAVYNEFHGLTFDCNTTTTSTSPSQQQLVQVHADAAPLDPSVHGGGGGGLGEVGTSQAIHDVLFRGGGAVVAEDASLAATPCIPTGDDELRLLGFDTVDIGVNFAILAGMIVLCRVIAFLALRFSNWEKR</sequence>
<keyword evidence="2" id="KW-0813">Transport</keyword>
<dbReference type="PROSITE" id="PS00211">
    <property type="entry name" value="ABC_TRANSPORTER_1"/>
    <property type="match status" value="1"/>
</dbReference>
<dbReference type="SUPFAM" id="SSF52540">
    <property type="entry name" value="P-loop containing nucleoside triphosphate hydrolases"/>
    <property type="match status" value="1"/>
</dbReference>
<evidence type="ECO:0000256" key="3">
    <source>
        <dbReference type="ARBA" id="ARBA00022692"/>
    </source>
</evidence>
<dbReference type="InterPro" id="IPR017871">
    <property type="entry name" value="ABC_transporter-like_CS"/>
</dbReference>
<dbReference type="AlphaFoldDB" id="F2TXF5"/>
<dbReference type="InterPro" id="IPR013525">
    <property type="entry name" value="ABC2_TM"/>
</dbReference>
<feature type="transmembrane region" description="Helical" evidence="8">
    <location>
        <begin position="496"/>
        <end position="516"/>
    </location>
</feature>
<evidence type="ECO:0000313" key="11">
    <source>
        <dbReference type="Proteomes" id="UP000007799"/>
    </source>
</evidence>
<evidence type="ECO:0000256" key="5">
    <source>
        <dbReference type="ARBA" id="ARBA00022840"/>
    </source>
</evidence>
<dbReference type="PROSITE" id="PS50893">
    <property type="entry name" value="ABC_TRANSPORTER_2"/>
    <property type="match status" value="1"/>
</dbReference>
<dbReference type="Proteomes" id="UP000007799">
    <property type="component" value="Unassembled WGS sequence"/>
</dbReference>
<evidence type="ECO:0000256" key="4">
    <source>
        <dbReference type="ARBA" id="ARBA00022741"/>
    </source>
</evidence>
<keyword evidence="7 8" id="KW-0472">Membrane</keyword>
<proteinExistence type="predicted"/>
<gene>
    <name evidence="10" type="ORF">PTSG_00773</name>
</gene>
<dbReference type="InterPro" id="IPR003593">
    <property type="entry name" value="AAA+_ATPase"/>
</dbReference>
<keyword evidence="6 8" id="KW-1133">Transmembrane helix</keyword>
<dbReference type="InterPro" id="IPR027417">
    <property type="entry name" value="P-loop_NTPase"/>
</dbReference>
<dbReference type="GO" id="GO:0016020">
    <property type="term" value="C:membrane"/>
    <property type="evidence" value="ECO:0007669"/>
    <property type="project" value="UniProtKB-SubCell"/>
</dbReference>
<evidence type="ECO:0000256" key="6">
    <source>
        <dbReference type="ARBA" id="ARBA00022989"/>
    </source>
</evidence>
<dbReference type="SMART" id="SM00382">
    <property type="entry name" value="AAA"/>
    <property type="match status" value="1"/>
</dbReference>
<evidence type="ECO:0000256" key="7">
    <source>
        <dbReference type="ARBA" id="ARBA00023136"/>
    </source>
</evidence>
<feature type="transmembrane region" description="Helical" evidence="8">
    <location>
        <begin position="389"/>
        <end position="410"/>
    </location>
</feature>
<keyword evidence="5 10" id="KW-0067">ATP-binding</keyword>
<keyword evidence="11" id="KW-1185">Reference proteome</keyword>
<evidence type="ECO:0000256" key="8">
    <source>
        <dbReference type="SAM" id="Phobius"/>
    </source>
</evidence>
<dbReference type="GO" id="GO:0005524">
    <property type="term" value="F:ATP binding"/>
    <property type="evidence" value="ECO:0007669"/>
    <property type="project" value="UniProtKB-KW"/>
</dbReference>
<dbReference type="InterPro" id="IPR050352">
    <property type="entry name" value="ABCG_transporters"/>
</dbReference>
<dbReference type="Pfam" id="PF01061">
    <property type="entry name" value="ABC2_membrane"/>
    <property type="match status" value="1"/>
</dbReference>
<feature type="transmembrane region" description="Helical" evidence="8">
    <location>
        <begin position="430"/>
        <end position="455"/>
    </location>
</feature>
<dbReference type="PANTHER" id="PTHR48041:SF139">
    <property type="entry name" value="PROTEIN SCARLET"/>
    <property type="match status" value="1"/>
</dbReference>
<dbReference type="PANTHER" id="PTHR48041">
    <property type="entry name" value="ABC TRANSPORTER G FAMILY MEMBER 28"/>
    <property type="match status" value="1"/>
</dbReference>
<evidence type="ECO:0000313" key="10">
    <source>
        <dbReference type="EMBL" id="EGD76064.1"/>
    </source>
</evidence>
<name>F2TXF5_SALR5</name>
<feature type="domain" description="ABC transporter" evidence="9">
    <location>
        <begin position="17"/>
        <end position="263"/>
    </location>
</feature>
<dbReference type="Pfam" id="PF00005">
    <property type="entry name" value="ABC_tran"/>
    <property type="match status" value="1"/>
</dbReference>
<keyword evidence="3 8" id="KW-0812">Transmembrane</keyword>
<dbReference type="Gene3D" id="3.40.50.300">
    <property type="entry name" value="P-loop containing nucleotide triphosphate hydrolases"/>
    <property type="match status" value="1"/>
</dbReference>
<feature type="transmembrane region" description="Helical" evidence="8">
    <location>
        <begin position="523"/>
        <end position="542"/>
    </location>
</feature>
<keyword evidence="4" id="KW-0547">Nucleotide-binding</keyword>
<dbReference type="InterPro" id="IPR003439">
    <property type="entry name" value="ABC_transporter-like_ATP-bd"/>
</dbReference>
<evidence type="ECO:0000259" key="9">
    <source>
        <dbReference type="PROSITE" id="PS50893"/>
    </source>
</evidence>
<reference evidence="10" key="1">
    <citation type="submission" date="2009-08" db="EMBL/GenBank/DDBJ databases">
        <title>Annotation of Salpingoeca rosetta.</title>
        <authorList>
            <consortium name="The Broad Institute Genome Sequencing Platform"/>
            <person name="Russ C."/>
            <person name="Cuomo C."/>
            <person name="Burger G."/>
            <person name="Gray M.W."/>
            <person name="Holland P.W.H."/>
            <person name="King N."/>
            <person name="Lang F.B.F."/>
            <person name="Roger A.J."/>
            <person name="Ruiz-Trillo I."/>
            <person name="Young S.K."/>
            <person name="Zeng Q."/>
            <person name="Gargeya S."/>
            <person name="Alvarado L."/>
            <person name="Berlin A."/>
            <person name="Chapman S.B."/>
            <person name="Chen Z."/>
            <person name="Freedman E."/>
            <person name="Gellesch M."/>
            <person name="Goldberg J."/>
            <person name="Griggs A."/>
            <person name="Gujja S."/>
            <person name="Heilman E."/>
            <person name="Heiman D."/>
            <person name="Howarth C."/>
            <person name="Mehta T."/>
            <person name="Neiman D."/>
            <person name="Pearson M."/>
            <person name="Roberts A."/>
            <person name="Saif S."/>
            <person name="Shea T."/>
            <person name="Shenoy N."/>
            <person name="Sisk P."/>
            <person name="Stolte C."/>
            <person name="Sykes S."/>
            <person name="White J."/>
            <person name="Yandava C."/>
            <person name="Haas B."/>
            <person name="Nusbaum C."/>
            <person name="Birren B."/>
        </authorList>
    </citation>
    <scope>NUCLEOTIDE SEQUENCE [LARGE SCALE GENOMIC DNA]</scope>
    <source>
        <strain evidence="10">ATCC 50818</strain>
    </source>
</reference>
<feature type="transmembrane region" description="Helical" evidence="8">
    <location>
        <begin position="639"/>
        <end position="661"/>
    </location>
</feature>
<dbReference type="GO" id="GO:0016887">
    <property type="term" value="F:ATP hydrolysis activity"/>
    <property type="evidence" value="ECO:0007669"/>
    <property type="project" value="InterPro"/>
</dbReference>
<dbReference type="EMBL" id="GL832956">
    <property type="protein sequence ID" value="EGD76064.1"/>
    <property type="molecule type" value="Genomic_DNA"/>
</dbReference>
<dbReference type="InParanoid" id="F2TXF5"/>
<dbReference type="RefSeq" id="XP_004998239.1">
    <property type="nucleotide sequence ID" value="XM_004998182.1"/>
</dbReference>
<feature type="transmembrane region" description="Helical" evidence="8">
    <location>
        <begin position="467"/>
        <end position="490"/>
    </location>
</feature>
<dbReference type="OrthoDB" id="26425at2759"/>
<dbReference type="CDD" id="cd03213">
    <property type="entry name" value="ABCG_EPDR"/>
    <property type="match status" value="1"/>
</dbReference>
<dbReference type="OMA" id="YRLLCWI"/>
<evidence type="ECO:0000256" key="1">
    <source>
        <dbReference type="ARBA" id="ARBA00004141"/>
    </source>
</evidence>
<feature type="transmembrane region" description="Helical" evidence="8">
    <location>
        <begin position="357"/>
        <end position="377"/>
    </location>
</feature>
<protein>
    <submittedName>
        <fullName evidence="10">ATP-binding cassette</fullName>
    </submittedName>
</protein>
<dbReference type="eggNOG" id="KOG0061">
    <property type="taxonomic scope" value="Eukaryota"/>
</dbReference>
<organism evidence="11">
    <name type="scientific">Salpingoeca rosetta (strain ATCC 50818 / BSB-021)</name>
    <dbReference type="NCBI Taxonomy" id="946362"/>
    <lineage>
        <taxon>Eukaryota</taxon>
        <taxon>Choanoflagellata</taxon>
        <taxon>Craspedida</taxon>
        <taxon>Salpingoecidae</taxon>
        <taxon>Salpingoeca</taxon>
    </lineage>
</organism>
<dbReference type="Pfam" id="PF19055">
    <property type="entry name" value="ABC2_membrane_7"/>
    <property type="match status" value="1"/>
</dbReference>
<evidence type="ECO:0000256" key="2">
    <source>
        <dbReference type="ARBA" id="ARBA00022448"/>
    </source>
</evidence>
<accession>F2TXF5</accession>
<dbReference type="GeneID" id="16078835"/>
<dbReference type="GO" id="GO:0140359">
    <property type="term" value="F:ABC-type transporter activity"/>
    <property type="evidence" value="ECO:0007669"/>
    <property type="project" value="InterPro"/>
</dbReference>
<dbReference type="InterPro" id="IPR043926">
    <property type="entry name" value="ABCG_dom"/>
</dbReference>